<dbReference type="Proteomes" id="UP000294567">
    <property type="component" value="Unassembled WGS sequence"/>
</dbReference>
<dbReference type="Gene3D" id="3.90.1750.20">
    <property type="entry name" value="Putative Large Serine Recombinase, Chain B, Domain 2"/>
    <property type="match status" value="1"/>
</dbReference>
<dbReference type="OrthoDB" id="9781670at2"/>
<dbReference type="GO" id="GO:0003677">
    <property type="term" value="F:DNA binding"/>
    <property type="evidence" value="ECO:0007669"/>
    <property type="project" value="InterPro"/>
</dbReference>
<dbReference type="InterPro" id="IPR006119">
    <property type="entry name" value="Resolv_N"/>
</dbReference>
<dbReference type="PANTHER" id="PTHR30461:SF23">
    <property type="entry name" value="DNA RECOMBINASE-RELATED"/>
    <property type="match status" value="1"/>
</dbReference>
<evidence type="ECO:0000313" key="4">
    <source>
        <dbReference type="Proteomes" id="UP000294567"/>
    </source>
</evidence>
<dbReference type="InterPro" id="IPR050639">
    <property type="entry name" value="SSR_resolvase"/>
</dbReference>
<name>A0A4R3KRP2_9FIRM</name>
<feature type="domain" description="Resolvase/invertase-type recombinase catalytic" evidence="1">
    <location>
        <begin position="1"/>
        <end position="142"/>
    </location>
</feature>
<dbReference type="InterPro" id="IPR036162">
    <property type="entry name" value="Resolvase-like_N_sf"/>
</dbReference>
<sequence>MSTIRQKKEGISLEGQEREIIEYCKRNNINLVKVYRDEGISGKDIEGRDEFKEMLDYALKNNVDTIISFKLSRFTRKLKDLANTIDLLDENDINLIFIEDGINTKTPTGRFMCYIVGAVAEMERENTSDFVSMTMGQNALKGNWNGGIVFGYDSDDSKKLIINKDEKMIVEKIFYYFTEKNWGYKKIANYLNHRNLKTKKGTDWSINSIKQVLDNPIYVGKVRWGQHKDWDKKRRKGKTEEYILVDGNHEPIISEETWEKAQAIRKVRGKKSAKVYEGNFLLSGLLRCPQCGASMLSHRTKKKNGKGYYRYYQCSSFFNKGSSVCKSNLINADLAEETVIKKINEFVQKPEIIETIVKEIKSQSQIDTEPYIRDLQVIDKELAKVEKKKKENLQLQFNEKIDAETLSEMNSFLREKEKNLNYKKIAIMEDLNQLQSNTILDADEIQAIFENFNLLFEKADVEQKKKLLRSIIDEIYVNDSDNIKNRTVRQIKFYFEPQEIPELAASKKQSNFATNGDTVHL</sequence>
<dbReference type="PANTHER" id="PTHR30461">
    <property type="entry name" value="DNA-INVERTASE FROM LAMBDOID PROPHAGE"/>
    <property type="match status" value="1"/>
</dbReference>
<evidence type="ECO:0000259" key="1">
    <source>
        <dbReference type="PROSITE" id="PS51736"/>
    </source>
</evidence>
<proteinExistence type="predicted"/>
<feature type="domain" description="Recombinase" evidence="2">
    <location>
        <begin position="149"/>
        <end position="271"/>
    </location>
</feature>
<dbReference type="Pfam" id="PF07508">
    <property type="entry name" value="Recombinase"/>
    <property type="match status" value="1"/>
</dbReference>
<protein>
    <submittedName>
        <fullName evidence="3">Site-specific DNA recombinase</fullName>
    </submittedName>
</protein>
<dbReference type="Pfam" id="PF13408">
    <property type="entry name" value="Zn_ribbon_recom"/>
    <property type="match status" value="1"/>
</dbReference>
<keyword evidence="4" id="KW-1185">Reference proteome</keyword>
<dbReference type="InterPro" id="IPR011109">
    <property type="entry name" value="DNA_bind_recombinase_dom"/>
</dbReference>
<dbReference type="InterPro" id="IPR025827">
    <property type="entry name" value="Zn_ribbon_recom_dom"/>
</dbReference>
<dbReference type="EMBL" id="SMAE01000013">
    <property type="protein sequence ID" value="TCS86965.1"/>
    <property type="molecule type" value="Genomic_DNA"/>
</dbReference>
<reference evidence="3 4" key="1">
    <citation type="submission" date="2019-03" db="EMBL/GenBank/DDBJ databases">
        <title>Genomic Encyclopedia of Type Strains, Phase IV (KMG-IV): sequencing the most valuable type-strain genomes for metagenomic binning, comparative biology and taxonomic classification.</title>
        <authorList>
            <person name="Goeker M."/>
        </authorList>
    </citation>
    <scope>NUCLEOTIDE SEQUENCE [LARGE SCALE GENOMIC DNA]</scope>
    <source>
        <strain evidence="3 4">DSM 26752</strain>
    </source>
</reference>
<evidence type="ECO:0000259" key="2">
    <source>
        <dbReference type="PROSITE" id="PS51737"/>
    </source>
</evidence>
<dbReference type="SUPFAM" id="SSF53041">
    <property type="entry name" value="Resolvase-like"/>
    <property type="match status" value="1"/>
</dbReference>
<dbReference type="CDD" id="cd00338">
    <property type="entry name" value="Ser_Recombinase"/>
    <property type="match status" value="1"/>
</dbReference>
<dbReference type="InterPro" id="IPR038109">
    <property type="entry name" value="DNA_bind_recomb_sf"/>
</dbReference>
<dbReference type="Pfam" id="PF00239">
    <property type="entry name" value="Resolvase"/>
    <property type="match status" value="1"/>
</dbReference>
<accession>A0A4R3KRP2</accession>
<dbReference type="GO" id="GO:0000150">
    <property type="term" value="F:DNA strand exchange activity"/>
    <property type="evidence" value="ECO:0007669"/>
    <property type="project" value="InterPro"/>
</dbReference>
<gene>
    <name evidence="3" type="ORF">EDD65_11348</name>
</gene>
<dbReference type="PROSITE" id="PS51736">
    <property type="entry name" value="RECOMBINASES_3"/>
    <property type="match status" value="1"/>
</dbReference>
<evidence type="ECO:0000313" key="3">
    <source>
        <dbReference type="EMBL" id="TCS86965.1"/>
    </source>
</evidence>
<dbReference type="PROSITE" id="PS51737">
    <property type="entry name" value="RECOMBINASE_DNA_BIND"/>
    <property type="match status" value="1"/>
</dbReference>
<comment type="caution">
    <text evidence="3">The sequence shown here is derived from an EMBL/GenBank/DDBJ whole genome shotgun (WGS) entry which is preliminary data.</text>
</comment>
<dbReference type="RefSeq" id="WP_132029356.1">
    <property type="nucleotide sequence ID" value="NZ_CP068564.1"/>
</dbReference>
<dbReference type="AlphaFoldDB" id="A0A4R3KRP2"/>
<dbReference type="Gene3D" id="3.40.50.1390">
    <property type="entry name" value="Resolvase, N-terminal catalytic domain"/>
    <property type="match status" value="1"/>
</dbReference>
<organism evidence="3 4">
    <name type="scientific">Keratinibaculum paraultunense</name>
    <dbReference type="NCBI Taxonomy" id="1278232"/>
    <lineage>
        <taxon>Bacteria</taxon>
        <taxon>Bacillati</taxon>
        <taxon>Bacillota</taxon>
        <taxon>Tissierellia</taxon>
        <taxon>Tissierellales</taxon>
        <taxon>Tepidimicrobiaceae</taxon>
        <taxon>Keratinibaculum</taxon>
    </lineage>
</organism>
<dbReference type="SMART" id="SM00857">
    <property type="entry name" value="Resolvase"/>
    <property type="match status" value="1"/>
</dbReference>